<name>W2NJT3_PHYNI</name>
<organism evidence="1">
    <name type="scientific">Phytophthora nicotianae</name>
    <name type="common">Potato buckeye rot agent</name>
    <name type="synonym">Phytophthora parasitica</name>
    <dbReference type="NCBI Taxonomy" id="4792"/>
    <lineage>
        <taxon>Eukaryota</taxon>
        <taxon>Sar</taxon>
        <taxon>Stramenopiles</taxon>
        <taxon>Oomycota</taxon>
        <taxon>Peronosporomycetes</taxon>
        <taxon>Peronosporales</taxon>
        <taxon>Peronosporaceae</taxon>
        <taxon>Phytophthora</taxon>
    </lineage>
</organism>
<protein>
    <submittedName>
        <fullName evidence="1">Uncharacterized protein</fullName>
    </submittedName>
</protein>
<reference evidence="1" key="1">
    <citation type="submission" date="2013-11" db="EMBL/GenBank/DDBJ databases">
        <title>The Genome Sequence of Phytophthora parasitica IAC_01/95.</title>
        <authorList>
            <consortium name="The Broad Institute Genomics Platform"/>
            <person name="Russ C."/>
            <person name="Tyler B."/>
            <person name="Panabieres F."/>
            <person name="Shan W."/>
            <person name="Tripathy S."/>
            <person name="Grunwald N."/>
            <person name="Machado M."/>
            <person name="Johnson C.S."/>
            <person name="Arredondo F."/>
            <person name="Hong C."/>
            <person name="Coffey M."/>
            <person name="Young S.K."/>
            <person name="Zeng Q."/>
            <person name="Gargeya S."/>
            <person name="Fitzgerald M."/>
            <person name="Abouelleil A."/>
            <person name="Alvarado L."/>
            <person name="Chapman S.B."/>
            <person name="Gainer-Dewar J."/>
            <person name="Goldberg J."/>
            <person name="Griggs A."/>
            <person name="Gujja S."/>
            <person name="Hansen M."/>
            <person name="Howarth C."/>
            <person name="Imamovic A."/>
            <person name="Ireland A."/>
            <person name="Larimer J."/>
            <person name="McCowan C."/>
            <person name="Murphy C."/>
            <person name="Pearson M."/>
            <person name="Poon T.W."/>
            <person name="Priest M."/>
            <person name="Roberts A."/>
            <person name="Saif S."/>
            <person name="Shea T."/>
            <person name="Sykes S."/>
            <person name="Wortman J."/>
            <person name="Nusbaum C."/>
            <person name="Birren B."/>
        </authorList>
    </citation>
    <scope>NUCLEOTIDE SEQUENCE [LARGE SCALE GENOMIC DNA]</scope>
    <source>
        <strain evidence="1">IAC_01/95</strain>
    </source>
</reference>
<dbReference type="AlphaFoldDB" id="W2NJT3"/>
<accession>W2NJT3</accession>
<gene>
    <name evidence="2" type="ORF">L914_04014</name>
    <name evidence="1" type="ORF">L914_06617</name>
</gene>
<evidence type="ECO:0000313" key="2">
    <source>
        <dbReference type="EMBL" id="ETM52356.1"/>
    </source>
</evidence>
<sequence>MENENVEVIVIDSSSDFDEDMPCQPRHHVRSFRYSVSSDDDIEMVEADEIGEQEEEPNKQLFLPPPFHPITKAPNIALPWEGYDSTFVWVVWAVLDRANYERPNETYL</sequence>
<evidence type="ECO:0000313" key="1">
    <source>
        <dbReference type="EMBL" id="ETM48912.1"/>
    </source>
</evidence>
<dbReference type="EMBL" id="KI692224">
    <property type="protein sequence ID" value="ETM48912.1"/>
    <property type="molecule type" value="Genomic_DNA"/>
</dbReference>
<proteinExistence type="predicted"/>
<dbReference type="EMBL" id="KI691636">
    <property type="protein sequence ID" value="ETM52356.1"/>
    <property type="molecule type" value="Genomic_DNA"/>
</dbReference>
<dbReference type="Proteomes" id="UP000054532">
    <property type="component" value="Unassembled WGS sequence"/>
</dbReference>